<evidence type="ECO:0000256" key="1">
    <source>
        <dbReference type="SAM" id="MobiDB-lite"/>
    </source>
</evidence>
<protein>
    <submittedName>
        <fullName evidence="2">Uncharacterized protein</fullName>
    </submittedName>
</protein>
<dbReference type="AlphaFoldDB" id="H5TS12"/>
<comment type="caution">
    <text evidence="2">The sequence shown here is derived from an EMBL/GenBank/DDBJ whole genome shotgun (WGS) entry which is preliminary data.</text>
</comment>
<gene>
    <name evidence="2" type="ORF">GOOTI_206_00030</name>
</gene>
<organism evidence="2 3">
    <name type="scientific">Gordonia otitidis (strain DSM 44809 / CCUG 52243 / JCM 12355 / NBRC 100426 / IFM 10032)</name>
    <dbReference type="NCBI Taxonomy" id="1108044"/>
    <lineage>
        <taxon>Bacteria</taxon>
        <taxon>Bacillati</taxon>
        <taxon>Actinomycetota</taxon>
        <taxon>Actinomycetes</taxon>
        <taxon>Mycobacteriales</taxon>
        <taxon>Gordoniaceae</taxon>
        <taxon>Gordonia</taxon>
    </lineage>
</organism>
<sequence>MCVAADCRGGPCRCSNDTLTRAESAERAYQQCSHDMQAVVEQLEKSPATKEELLARRPDLAATIERFYNAGFDMRIVDDLHDPAHEPMLVIGGRSADQSTRAATPTTPAAAPTPRSTSRTVHPSKETTHQRPANGLPDPTTYDPRSPEGKLQRRIEKRGGVWEQPALFDQQGQPVPAKRMDTSYGPAWAVFGDPSCRGDVVAWVNDSKAVDAQARVNALWGKGYQVGTVLARSQAVPDTVGRKKAARAVRVDGGYDPNAKIVEAFTADHYPRRA</sequence>
<dbReference type="Proteomes" id="UP000005038">
    <property type="component" value="Unassembled WGS sequence"/>
</dbReference>
<evidence type="ECO:0000313" key="3">
    <source>
        <dbReference type="Proteomes" id="UP000005038"/>
    </source>
</evidence>
<name>H5TS12_GORO1</name>
<dbReference type="STRING" id="1108044.GOOTI_206_00030"/>
<feature type="region of interest" description="Disordered" evidence="1">
    <location>
        <begin position="94"/>
        <end position="153"/>
    </location>
</feature>
<feature type="compositionally biased region" description="Low complexity" evidence="1">
    <location>
        <begin position="99"/>
        <end position="120"/>
    </location>
</feature>
<dbReference type="EMBL" id="BAFB01000206">
    <property type="protein sequence ID" value="GAB36270.1"/>
    <property type="molecule type" value="Genomic_DNA"/>
</dbReference>
<keyword evidence="3" id="KW-1185">Reference proteome</keyword>
<reference evidence="2" key="1">
    <citation type="submission" date="2012-02" db="EMBL/GenBank/DDBJ databases">
        <title>Whole genome shotgun sequence of Gordonia otitidis NBRC 100426.</title>
        <authorList>
            <person name="Yoshida I."/>
            <person name="Hosoyama A."/>
            <person name="Tsuchikane K."/>
            <person name="Katsumata H."/>
            <person name="Yamazaki S."/>
            <person name="Fujita N."/>
        </authorList>
    </citation>
    <scope>NUCLEOTIDE SEQUENCE [LARGE SCALE GENOMIC DNA]</scope>
    <source>
        <strain evidence="2">NBRC 100426</strain>
    </source>
</reference>
<proteinExistence type="predicted"/>
<evidence type="ECO:0000313" key="2">
    <source>
        <dbReference type="EMBL" id="GAB36270.1"/>
    </source>
</evidence>
<accession>H5TS12</accession>